<reference evidence="2" key="1">
    <citation type="journal article" date="2020" name="Nat. Commun.">
        <title>Large-scale genome sequencing of mycorrhizal fungi provides insights into the early evolution of symbiotic traits.</title>
        <authorList>
            <person name="Miyauchi S."/>
            <person name="Kiss E."/>
            <person name="Kuo A."/>
            <person name="Drula E."/>
            <person name="Kohler A."/>
            <person name="Sanchez-Garcia M."/>
            <person name="Morin E."/>
            <person name="Andreopoulos B."/>
            <person name="Barry K.W."/>
            <person name="Bonito G."/>
            <person name="Buee M."/>
            <person name="Carver A."/>
            <person name="Chen C."/>
            <person name="Cichocki N."/>
            <person name="Clum A."/>
            <person name="Culley D."/>
            <person name="Crous P.W."/>
            <person name="Fauchery L."/>
            <person name="Girlanda M."/>
            <person name="Hayes R.D."/>
            <person name="Keri Z."/>
            <person name="LaButti K."/>
            <person name="Lipzen A."/>
            <person name="Lombard V."/>
            <person name="Magnuson J."/>
            <person name="Maillard F."/>
            <person name="Murat C."/>
            <person name="Nolan M."/>
            <person name="Ohm R.A."/>
            <person name="Pangilinan J."/>
            <person name="Pereira M.F."/>
            <person name="Perotto S."/>
            <person name="Peter M."/>
            <person name="Pfister S."/>
            <person name="Riley R."/>
            <person name="Sitrit Y."/>
            <person name="Stielow J.B."/>
            <person name="Szollosi G."/>
            <person name="Zifcakova L."/>
            <person name="Stursova M."/>
            <person name="Spatafora J.W."/>
            <person name="Tedersoo L."/>
            <person name="Vaario L.M."/>
            <person name="Yamada A."/>
            <person name="Yan M."/>
            <person name="Wang P."/>
            <person name="Xu J."/>
            <person name="Bruns T."/>
            <person name="Baldrian P."/>
            <person name="Vilgalys R."/>
            <person name="Dunand C."/>
            <person name="Henrissat B."/>
            <person name="Grigoriev I.V."/>
            <person name="Hibbett D."/>
            <person name="Nagy L.G."/>
            <person name="Martin F.M."/>
        </authorList>
    </citation>
    <scope>NUCLEOTIDE SEQUENCE</scope>
    <source>
        <strain evidence="2">UP504</strain>
    </source>
</reference>
<proteinExistence type="predicted"/>
<dbReference type="AlphaFoldDB" id="A0A9P6ADQ1"/>
<dbReference type="SUPFAM" id="SSF51735">
    <property type="entry name" value="NAD(P)-binding Rossmann-fold domains"/>
    <property type="match status" value="1"/>
</dbReference>
<protein>
    <recommendedName>
        <fullName evidence="1">NmrA-like domain-containing protein</fullName>
    </recommendedName>
</protein>
<sequence length="139" mass="15644">MKQSNDIKDPKSTLYTVLTTGPYMDMMNVIRTNIQNPCVMDSGFNGVLHSFFARSTSDIAFWTRKAFDNPNTMTRKDLEIASDIVNSPTIVKTFTRVTGEPAEYKSVTMDEFFDLFENAGVSVATNAARPRLHSESLHH</sequence>
<feature type="domain" description="NmrA-like" evidence="1">
    <location>
        <begin position="54"/>
        <end position="116"/>
    </location>
</feature>
<name>A0A9P6ADQ1_9AGAM</name>
<dbReference type="InterPro" id="IPR036291">
    <property type="entry name" value="NAD(P)-bd_dom_sf"/>
</dbReference>
<dbReference type="Gene3D" id="3.40.50.720">
    <property type="entry name" value="NAD(P)-binding Rossmann-like Domain"/>
    <property type="match status" value="1"/>
</dbReference>
<comment type="caution">
    <text evidence="2">The sequence shown here is derived from an EMBL/GenBank/DDBJ whole genome shotgun (WGS) entry which is preliminary data.</text>
</comment>
<organism evidence="2 3">
    <name type="scientific">Hydnum rufescens UP504</name>
    <dbReference type="NCBI Taxonomy" id="1448309"/>
    <lineage>
        <taxon>Eukaryota</taxon>
        <taxon>Fungi</taxon>
        <taxon>Dikarya</taxon>
        <taxon>Basidiomycota</taxon>
        <taxon>Agaricomycotina</taxon>
        <taxon>Agaricomycetes</taxon>
        <taxon>Cantharellales</taxon>
        <taxon>Hydnaceae</taxon>
        <taxon>Hydnum</taxon>
    </lineage>
</organism>
<gene>
    <name evidence="2" type="ORF">BS47DRAFT_1355847</name>
</gene>
<dbReference type="Proteomes" id="UP000886523">
    <property type="component" value="Unassembled WGS sequence"/>
</dbReference>
<dbReference type="EMBL" id="MU129298">
    <property type="protein sequence ID" value="KAF9503816.1"/>
    <property type="molecule type" value="Genomic_DNA"/>
</dbReference>
<dbReference type="OrthoDB" id="300709at2759"/>
<accession>A0A9P6ADQ1</accession>
<dbReference type="InterPro" id="IPR008030">
    <property type="entry name" value="NmrA-like"/>
</dbReference>
<dbReference type="Pfam" id="PF05368">
    <property type="entry name" value="NmrA"/>
    <property type="match status" value="1"/>
</dbReference>
<evidence type="ECO:0000259" key="1">
    <source>
        <dbReference type="Pfam" id="PF05368"/>
    </source>
</evidence>
<keyword evidence="3" id="KW-1185">Reference proteome</keyword>
<evidence type="ECO:0000313" key="3">
    <source>
        <dbReference type="Proteomes" id="UP000886523"/>
    </source>
</evidence>
<evidence type="ECO:0000313" key="2">
    <source>
        <dbReference type="EMBL" id="KAF9503816.1"/>
    </source>
</evidence>
<dbReference type="Gene3D" id="3.90.25.10">
    <property type="entry name" value="UDP-galactose 4-epimerase, domain 1"/>
    <property type="match status" value="1"/>
</dbReference>